<reference evidence="2 3" key="1">
    <citation type="submission" date="2021-06" db="EMBL/GenBank/DDBJ databases">
        <authorList>
            <person name="Kallberg Y."/>
            <person name="Tangrot J."/>
            <person name="Rosling A."/>
        </authorList>
    </citation>
    <scope>NUCLEOTIDE SEQUENCE [LARGE SCALE GENOMIC DNA]</scope>
    <source>
        <strain evidence="2 3">120-4 pot B 10/14</strain>
    </source>
</reference>
<name>A0ABN7V2E2_GIGMA</name>
<feature type="compositionally biased region" description="Basic residues" evidence="1">
    <location>
        <begin position="41"/>
        <end position="52"/>
    </location>
</feature>
<organism evidence="2 3">
    <name type="scientific">Gigaspora margarita</name>
    <dbReference type="NCBI Taxonomy" id="4874"/>
    <lineage>
        <taxon>Eukaryota</taxon>
        <taxon>Fungi</taxon>
        <taxon>Fungi incertae sedis</taxon>
        <taxon>Mucoromycota</taxon>
        <taxon>Glomeromycotina</taxon>
        <taxon>Glomeromycetes</taxon>
        <taxon>Diversisporales</taxon>
        <taxon>Gigasporaceae</taxon>
        <taxon>Gigaspora</taxon>
    </lineage>
</organism>
<comment type="caution">
    <text evidence="2">The sequence shown here is derived from an EMBL/GenBank/DDBJ whole genome shotgun (WGS) entry which is preliminary data.</text>
</comment>
<sequence>MARAHYIEIIRKIYRYASKKKQIIELKRSKKRKTQEEPGTKRRKNISISHAR</sequence>
<evidence type="ECO:0000256" key="1">
    <source>
        <dbReference type="SAM" id="MobiDB-lite"/>
    </source>
</evidence>
<dbReference type="EMBL" id="CAJVQB010008554">
    <property type="protein sequence ID" value="CAG8720296.1"/>
    <property type="molecule type" value="Genomic_DNA"/>
</dbReference>
<dbReference type="Proteomes" id="UP000789901">
    <property type="component" value="Unassembled WGS sequence"/>
</dbReference>
<proteinExistence type="predicted"/>
<protein>
    <submittedName>
        <fullName evidence="2">21666_t:CDS:1</fullName>
    </submittedName>
</protein>
<keyword evidence="3" id="KW-1185">Reference proteome</keyword>
<feature type="region of interest" description="Disordered" evidence="1">
    <location>
        <begin position="25"/>
        <end position="52"/>
    </location>
</feature>
<evidence type="ECO:0000313" key="3">
    <source>
        <dbReference type="Proteomes" id="UP000789901"/>
    </source>
</evidence>
<gene>
    <name evidence="2" type="ORF">GMARGA_LOCUS13458</name>
</gene>
<accession>A0ABN7V2E2</accession>
<evidence type="ECO:0000313" key="2">
    <source>
        <dbReference type="EMBL" id="CAG8720296.1"/>
    </source>
</evidence>